<name>A0A5B0QJ76_PUCGR</name>
<dbReference type="AlphaFoldDB" id="A0A5B0QJ76"/>
<reference evidence="2 3" key="1">
    <citation type="submission" date="2019-05" db="EMBL/GenBank/DDBJ databases">
        <title>Emergence of the Ug99 lineage of the wheat stem rust pathogen through somatic hybridization.</title>
        <authorList>
            <person name="Li F."/>
            <person name="Upadhyaya N.M."/>
            <person name="Sperschneider J."/>
            <person name="Matny O."/>
            <person name="Nguyen-Phuc H."/>
            <person name="Mago R."/>
            <person name="Raley C."/>
            <person name="Miller M.E."/>
            <person name="Silverstein K.A.T."/>
            <person name="Henningsen E."/>
            <person name="Hirsch C.D."/>
            <person name="Visser B."/>
            <person name="Pretorius Z.A."/>
            <person name="Steffenson B.J."/>
            <person name="Schwessinger B."/>
            <person name="Dodds P.N."/>
            <person name="Figueroa M."/>
        </authorList>
    </citation>
    <scope>NUCLEOTIDE SEQUENCE [LARGE SCALE GENOMIC DNA]</scope>
    <source>
        <strain evidence="2">21-0</strain>
    </source>
</reference>
<organism evidence="2 3">
    <name type="scientific">Puccinia graminis f. sp. tritici</name>
    <dbReference type="NCBI Taxonomy" id="56615"/>
    <lineage>
        <taxon>Eukaryota</taxon>
        <taxon>Fungi</taxon>
        <taxon>Dikarya</taxon>
        <taxon>Basidiomycota</taxon>
        <taxon>Pucciniomycotina</taxon>
        <taxon>Pucciniomycetes</taxon>
        <taxon>Pucciniales</taxon>
        <taxon>Pucciniaceae</taxon>
        <taxon>Puccinia</taxon>
    </lineage>
</organism>
<feature type="region of interest" description="Disordered" evidence="1">
    <location>
        <begin position="50"/>
        <end position="103"/>
    </location>
</feature>
<protein>
    <submittedName>
        <fullName evidence="2">Uncharacterized protein</fullName>
    </submittedName>
</protein>
<keyword evidence="3" id="KW-1185">Reference proteome</keyword>
<comment type="caution">
    <text evidence="2">The sequence shown here is derived from an EMBL/GenBank/DDBJ whole genome shotgun (WGS) entry which is preliminary data.</text>
</comment>
<dbReference type="EMBL" id="VSWC01000015">
    <property type="protein sequence ID" value="KAA1113381.1"/>
    <property type="molecule type" value="Genomic_DNA"/>
</dbReference>
<feature type="compositionally biased region" description="Polar residues" evidence="1">
    <location>
        <begin position="55"/>
        <end position="103"/>
    </location>
</feature>
<proteinExistence type="predicted"/>
<evidence type="ECO:0000313" key="2">
    <source>
        <dbReference type="EMBL" id="KAA1113381.1"/>
    </source>
</evidence>
<dbReference type="Proteomes" id="UP000324748">
    <property type="component" value="Unassembled WGS sequence"/>
</dbReference>
<gene>
    <name evidence="2" type="ORF">PGT21_029870</name>
</gene>
<evidence type="ECO:0000256" key="1">
    <source>
        <dbReference type="SAM" id="MobiDB-lite"/>
    </source>
</evidence>
<sequence>MAYNTNQVGAQAGFMDNQSQESWLGPSQATSQPFTPAVFRFNSQGGAAQSGYHHLTNTQVSATGQTQLGGDQAGFSQSQIPGGQSLGQHYSGQQQQSLAETQENQQTLLTAPEGRLVVVDYILFIESADTEIAQNIGG</sequence>
<evidence type="ECO:0000313" key="3">
    <source>
        <dbReference type="Proteomes" id="UP000324748"/>
    </source>
</evidence>
<accession>A0A5B0QJ76</accession>